<dbReference type="EMBL" id="BDSP01000051">
    <property type="protein sequence ID" value="GAX12424.1"/>
    <property type="molecule type" value="Genomic_DNA"/>
</dbReference>
<accession>A0A1Z5JEI9</accession>
<gene>
    <name evidence="2" type="ORF">FisN_2Hh256</name>
</gene>
<feature type="region of interest" description="Disordered" evidence="1">
    <location>
        <begin position="425"/>
        <end position="461"/>
    </location>
</feature>
<sequence>MLWRSAYVATLSVGISTSTSSAFAPVHGDKRSQQKAPWISELSVGGLGWDNDDFLESLSKGKDAQAQANERYRSMSRFPVEDDLDQEVTAGAELTEEMKAKIKASRESEESSQGGEMFRKLMERAQENSRAVPPPRAPQTPSFENMSVEEQARMFREMMQQQQQGEYYPPPQQSYEPPQVTRNYMGPGVAEDGRKIGRNRDADAIVNSADLYFAQLKRDSSVRNMARYSGDDEYANQVFADPSIKEISMHVNPYMEKEKLLVDTSPDEMILPTMFLNDRQEQDESYAGISYKERMMQKRNKKMGVDTTTGAPSSPAPAAVPEPPKMEPLPTAIAQNEEPFVSFPPPPSPKVESVVAPEPVREIPVAPRPAPRVPQVTGDFHKDTRTLMGLTLKHRGGPGFGSGRLRGEEVQRYQELASNLMKALQNEQPAVSAEASRQPSTPQSTAPPTQQEMSESPDRTKSMVSLIEGAVQLYKNSPPQLQESMLGAVRAALSSAVTTCNEVLQTEEQQVFAPMGSSSASNSDRAASMIACVEGATLMYKNSPVELQSAVLPTLRTALLSAIASCDSILANDIVEPVAATQQTFATAPTATFEAPSMAFEEKLDTSSVHVPTAVPEPASNLNTENSKILEGIYYKLQRASGGGKMGLREDLSPDEADDLADDLVQVRRILVDELNDVPSPSSSPKVSSPTDEPLNPSISKYQELLAKAKSSKEAKDQ</sequence>
<evidence type="ECO:0000313" key="2">
    <source>
        <dbReference type="EMBL" id="GAX12424.1"/>
    </source>
</evidence>
<feature type="compositionally biased region" description="Low complexity" evidence="1">
    <location>
        <begin position="678"/>
        <end position="690"/>
    </location>
</feature>
<evidence type="ECO:0000313" key="3">
    <source>
        <dbReference type="Proteomes" id="UP000198406"/>
    </source>
</evidence>
<protein>
    <submittedName>
        <fullName evidence="2">Uncharacterized protein</fullName>
    </submittedName>
</protein>
<feature type="compositionally biased region" description="Low complexity" evidence="1">
    <location>
        <begin position="160"/>
        <end position="179"/>
    </location>
</feature>
<proteinExistence type="predicted"/>
<keyword evidence="3" id="KW-1185">Reference proteome</keyword>
<feature type="region of interest" description="Disordered" evidence="1">
    <location>
        <begin position="160"/>
        <end position="190"/>
    </location>
</feature>
<dbReference type="AlphaFoldDB" id="A0A1Z5JEI9"/>
<dbReference type="InParanoid" id="A0A1Z5JEI9"/>
<name>A0A1Z5JEI9_FISSO</name>
<dbReference type="OrthoDB" id="48811at2759"/>
<feature type="compositionally biased region" description="Low complexity" evidence="1">
    <location>
        <begin position="436"/>
        <end position="451"/>
    </location>
</feature>
<evidence type="ECO:0000256" key="1">
    <source>
        <dbReference type="SAM" id="MobiDB-lite"/>
    </source>
</evidence>
<feature type="region of interest" description="Disordered" evidence="1">
    <location>
        <begin position="675"/>
        <end position="701"/>
    </location>
</feature>
<comment type="caution">
    <text evidence="2">The sequence shown here is derived from an EMBL/GenBank/DDBJ whole genome shotgun (WGS) entry which is preliminary data.</text>
</comment>
<feature type="region of interest" description="Disordered" evidence="1">
    <location>
        <begin position="304"/>
        <end position="330"/>
    </location>
</feature>
<reference evidence="2 3" key="1">
    <citation type="journal article" date="2015" name="Plant Cell">
        <title>Oil accumulation by the oleaginous diatom Fistulifera solaris as revealed by the genome and transcriptome.</title>
        <authorList>
            <person name="Tanaka T."/>
            <person name="Maeda Y."/>
            <person name="Veluchamy A."/>
            <person name="Tanaka M."/>
            <person name="Abida H."/>
            <person name="Marechal E."/>
            <person name="Bowler C."/>
            <person name="Muto M."/>
            <person name="Sunaga Y."/>
            <person name="Tanaka M."/>
            <person name="Yoshino T."/>
            <person name="Taniguchi T."/>
            <person name="Fukuda Y."/>
            <person name="Nemoto M."/>
            <person name="Matsumoto M."/>
            <person name="Wong P.S."/>
            <person name="Aburatani S."/>
            <person name="Fujibuchi W."/>
        </authorList>
    </citation>
    <scope>NUCLEOTIDE SEQUENCE [LARGE SCALE GENOMIC DNA]</scope>
    <source>
        <strain evidence="2 3">JPCC DA0580</strain>
    </source>
</reference>
<organism evidence="2 3">
    <name type="scientific">Fistulifera solaris</name>
    <name type="common">Oleaginous diatom</name>
    <dbReference type="NCBI Taxonomy" id="1519565"/>
    <lineage>
        <taxon>Eukaryota</taxon>
        <taxon>Sar</taxon>
        <taxon>Stramenopiles</taxon>
        <taxon>Ochrophyta</taxon>
        <taxon>Bacillariophyta</taxon>
        <taxon>Bacillariophyceae</taxon>
        <taxon>Bacillariophycidae</taxon>
        <taxon>Naviculales</taxon>
        <taxon>Naviculaceae</taxon>
        <taxon>Fistulifera</taxon>
    </lineage>
</organism>
<dbReference type="Proteomes" id="UP000198406">
    <property type="component" value="Unassembled WGS sequence"/>
</dbReference>
<dbReference type="PANTHER" id="PTHR24216">
    <property type="entry name" value="PAXILLIN-RELATED"/>
    <property type="match status" value="1"/>
</dbReference>
<feature type="compositionally biased region" description="Pro residues" evidence="1">
    <location>
        <begin position="314"/>
        <end position="327"/>
    </location>
</feature>